<evidence type="ECO:0000256" key="1">
    <source>
        <dbReference type="SAM" id="MobiDB-lite"/>
    </source>
</evidence>
<dbReference type="Proteomes" id="UP000775213">
    <property type="component" value="Unassembled WGS sequence"/>
</dbReference>
<feature type="transmembrane region" description="Helical" evidence="2">
    <location>
        <begin position="123"/>
        <end position="142"/>
    </location>
</feature>
<protein>
    <submittedName>
        <fullName evidence="3">Uncharacterized protein</fullName>
    </submittedName>
</protein>
<dbReference type="EMBL" id="JAGFBR010000018">
    <property type="protein sequence ID" value="KAH0450919.1"/>
    <property type="molecule type" value="Genomic_DNA"/>
</dbReference>
<feature type="region of interest" description="Disordered" evidence="1">
    <location>
        <begin position="1"/>
        <end position="36"/>
    </location>
</feature>
<name>A0AAV7G5M3_DENCH</name>
<sequence>MSSSKAHSPLVPDEEDMSDLDDDKDDEAASSSEVEDNENACYLKVDEACYLGKNNVNGSWLDRCKAAKPWENRMMEQQAANREPFEVQSLKNSKDLHGACSKLSDSSSKISEAYLIKVKKIKIFAIIFFFLHINPNICYNYLSIKKDRRYLWKQAKLHEYDGINQGKVEELT</sequence>
<organism evidence="3 4">
    <name type="scientific">Dendrobium chrysotoxum</name>
    <name type="common">Orchid</name>
    <dbReference type="NCBI Taxonomy" id="161865"/>
    <lineage>
        <taxon>Eukaryota</taxon>
        <taxon>Viridiplantae</taxon>
        <taxon>Streptophyta</taxon>
        <taxon>Embryophyta</taxon>
        <taxon>Tracheophyta</taxon>
        <taxon>Spermatophyta</taxon>
        <taxon>Magnoliopsida</taxon>
        <taxon>Liliopsida</taxon>
        <taxon>Asparagales</taxon>
        <taxon>Orchidaceae</taxon>
        <taxon>Epidendroideae</taxon>
        <taxon>Malaxideae</taxon>
        <taxon>Dendrobiinae</taxon>
        <taxon>Dendrobium</taxon>
    </lineage>
</organism>
<dbReference type="AlphaFoldDB" id="A0AAV7G5M3"/>
<keyword evidence="2" id="KW-0812">Transmembrane</keyword>
<reference evidence="3 4" key="1">
    <citation type="journal article" date="2021" name="Hortic Res">
        <title>Chromosome-scale assembly of the Dendrobium chrysotoxum genome enhances the understanding of orchid evolution.</title>
        <authorList>
            <person name="Zhang Y."/>
            <person name="Zhang G.Q."/>
            <person name="Zhang D."/>
            <person name="Liu X.D."/>
            <person name="Xu X.Y."/>
            <person name="Sun W.H."/>
            <person name="Yu X."/>
            <person name="Zhu X."/>
            <person name="Wang Z.W."/>
            <person name="Zhao X."/>
            <person name="Zhong W.Y."/>
            <person name="Chen H."/>
            <person name="Yin W.L."/>
            <person name="Huang T."/>
            <person name="Niu S.C."/>
            <person name="Liu Z.J."/>
        </authorList>
    </citation>
    <scope>NUCLEOTIDE SEQUENCE [LARGE SCALE GENOMIC DNA]</scope>
    <source>
        <strain evidence="3">Lindl</strain>
    </source>
</reference>
<evidence type="ECO:0000313" key="3">
    <source>
        <dbReference type="EMBL" id="KAH0450919.1"/>
    </source>
</evidence>
<keyword evidence="2" id="KW-1133">Transmembrane helix</keyword>
<gene>
    <name evidence="3" type="ORF">IEQ34_021611</name>
</gene>
<evidence type="ECO:0000256" key="2">
    <source>
        <dbReference type="SAM" id="Phobius"/>
    </source>
</evidence>
<proteinExistence type="predicted"/>
<evidence type="ECO:0000313" key="4">
    <source>
        <dbReference type="Proteomes" id="UP000775213"/>
    </source>
</evidence>
<keyword evidence="4" id="KW-1185">Reference proteome</keyword>
<comment type="caution">
    <text evidence="3">The sequence shown here is derived from an EMBL/GenBank/DDBJ whole genome shotgun (WGS) entry which is preliminary data.</text>
</comment>
<keyword evidence="2" id="KW-0472">Membrane</keyword>
<accession>A0AAV7G5M3</accession>
<feature type="compositionally biased region" description="Acidic residues" evidence="1">
    <location>
        <begin position="12"/>
        <end position="36"/>
    </location>
</feature>